<dbReference type="Proteomes" id="UP000298381">
    <property type="component" value="Unassembled WGS sequence"/>
</dbReference>
<organism evidence="3 4">
    <name type="scientific">Soehngenia longivitae</name>
    <dbReference type="NCBI Taxonomy" id="2562294"/>
    <lineage>
        <taxon>Bacteria</taxon>
        <taxon>Bacillati</taxon>
        <taxon>Bacillota</taxon>
        <taxon>Tissierellia</taxon>
        <taxon>Tissierellales</taxon>
        <taxon>Tissierellaceae</taxon>
        <taxon>Soehngenia</taxon>
    </lineage>
</organism>
<dbReference type="OrthoDB" id="9803333at2"/>
<evidence type="ECO:0000256" key="1">
    <source>
        <dbReference type="ARBA" id="ARBA00006484"/>
    </source>
</evidence>
<dbReference type="GO" id="GO:0016491">
    <property type="term" value="F:oxidoreductase activity"/>
    <property type="evidence" value="ECO:0007669"/>
    <property type="project" value="UniProtKB-KW"/>
</dbReference>
<comment type="similarity">
    <text evidence="1">Belongs to the short-chain dehydrogenases/reductases (SDR) family.</text>
</comment>
<keyword evidence="2" id="KW-0560">Oxidoreductase</keyword>
<dbReference type="PRINTS" id="PR00080">
    <property type="entry name" value="SDRFAMILY"/>
</dbReference>
<dbReference type="PANTHER" id="PTHR24321:SF8">
    <property type="entry name" value="ESTRADIOL 17-BETA-DEHYDROGENASE 8-RELATED"/>
    <property type="match status" value="1"/>
</dbReference>
<dbReference type="RefSeq" id="WP_135270794.1">
    <property type="nucleotide sequence ID" value="NZ_SRIB01000004.1"/>
</dbReference>
<dbReference type="PANTHER" id="PTHR24321">
    <property type="entry name" value="DEHYDROGENASES, SHORT CHAIN"/>
    <property type="match status" value="1"/>
</dbReference>
<dbReference type="GO" id="GO:0008206">
    <property type="term" value="P:bile acid metabolic process"/>
    <property type="evidence" value="ECO:0007669"/>
    <property type="project" value="UniProtKB-ARBA"/>
</dbReference>
<evidence type="ECO:0000313" key="3">
    <source>
        <dbReference type="EMBL" id="TFZ40768.1"/>
    </source>
</evidence>
<dbReference type="Gene3D" id="3.40.50.720">
    <property type="entry name" value="NAD(P)-binding Rossmann-like Domain"/>
    <property type="match status" value="1"/>
</dbReference>
<keyword evidence="4" id="KW-1185">Reference proteome</keyword>
<comment type="caution">
    <text evidence="3">The sequence shown here is derived from an EMBL/GenBank/DDBJ whole genome shotgun (WGS) entry which is preliminary data.</text>
</comment>
<dbReference type="CDD" id="cd05233">
    <property type="entry name" value="SDR_c"/>
    <property type="match status" value="1"/>
</dbReference>
<accession>A0A4Z0D796</accession>
<dbReference type="PROSITE" id="PS00061">
    <property type="entry name" value="ADH_SHORT"/>
    <property type="match status" value="1"/>
</dbReference>
<proteinExistence type="inferred from homology"/>
<protein>
    <submittedName>
        <fullName evidence="3">SDR family oxidoreductase</fullName>
    </submittedName>
</protein>
<dbReference type="FunFam" id="3.40.50.720:FF:000084">
    <property type="entry name" value="Short-chain dehydrogenase reductase"/>
    <property type="match status" value="1"/>
</dbReference>
<dbReference type="InterPro" id="IPR002347">
    <property type="entry name" value="SDR_fam"/>
</dbReference>
<dbReference type="EMBL" id="SRIB01000004">
    <property type="protein sequence ID" value="TFZ40768.1"/>
    <property type="molecule type" value="Genomic_DNA"/>
</dbReference>
<dbReference type="InterPro" id="IPR036291">
    <property type="entry name" value="NAD(P)-bd_dom_sf"/>
</dbReference>
<evidence type="ECO:0000313" key="4">
    <source>
        <dbReference type="Proteomes" id="UP000298381"/>
    </source>
</evidence>
<gene>
    <name evidence="3" type="ORF">E4100_04210</name>
</gene>
<sequence length="255" mass="26995">MFEGKVAIVTGASGGIGSAVVKQLSEKGAKLTLVGTSQEKLDKLAKDLNLKEGQFIAVPADVSKEEDVINYVEKTIEAFGQIDILINNAGYESKVTPIVDTPIDDFKRVIGINVEGVFNGMKYVLKHMIPRKSGVIVNTASVAGLMGSPGLAAYTASKHAVVGLTKTAALEVAQFGIRVNAVAPSPVDNRMMRSIEDAITGGKGEMAKKEFEKNIPLGRYATNEDIANMIIFLASDQASFLTGGIYRVDGGMGAK</sequence>
<name>A0A4Z0D796_9FIRM</name>
<dbReference type="SUPFAM" id="SSF51735">
    <property type="entry name" value="NAD(P)-binding Rossmann-fold domains"/>
    <property type="match status" value="1"/>
</dbReference>
<evidence type="ECO:0000256" key="2">
    <source>
        <dbReference type="ARBA" id="ARBA00023002"/>
    </source>
</evidence>
<reference evidence="3 4" key="1">
    <citation type="submission" date="2019-03" db="EMBL/GenBank/DDBJ databases">
        <title>Draft genome sequence data and analysis of a Fermenting Bacterium, Soehngenia longevitae strain 1933PT, isolated from petroleum reservoir in Azerbaijan.</title>
        <authorList>
            <person name="Grouzdev D.S."/>
            <person name="Bidzhieva S.K."/>
            <person name="Sokolova D.S."/>
            <person name="Tourova T.P."/>
            <person name="Poltaraus A.B."/>
            <person name="Nazina T.N."/>
        </authorList>
    </citation>
    <scope>NUCLEOTIDE SEQUENCE [LARGE SCALE GENOMIC DNA]</scope>
    <source>
        <strain evidence="3 4">1933P</strain>
    </source>
</reference>
<dbReference type="PRINTS" id="PR00081">
    <property type="entry name" value="GDHRDH"/>
</dbReference>
<dbReference type="AlphaFoldDB" id="A0A4Z0D796"/>
<dbReference type="InterPro" id="IPR020904">
    <property type="entry name" value="Sc_DH/Rdtase_CS"/>
</dbReference>
<dbReference type="Pfam" id="PF13561">
    <property type="entry name" value="adh_short_C2"/>
    <property type="match status" value="1"/>
</dbReference>
<dbReference type="NCBIfam" id="NF005559">
    <property type="entry name" value="PRK07231.1"/>
    <property type="match status" value="1"/>
</dbReference>